<dbReference type="Proteomes" id="UP001165678">
    <property type="component" value="Unassembled WGS sequence"/>
</dbReference>
<organism evidence="11 12">
    <name type="scientific">Larsenimonas rhizosphaerae</name>
    <dbReference type="NCBI Taxonomy" id="2944682"/>
    <lineage>
        <taxon>Bacteria</taxon>
        <taxon>Pseudomonadati</taxon>
        <taxon>Pseudomonadota</taxon>
        <taxon>Gammaproteobacteria</taxon>
        <taxon>Oceanospirillales</taxon>
        <taxon>Halomonadaceae</taxon>
        <taxon>Larsenimonas</taxon>
    </lineage>
</organism>
<dbReference type="PANTHER" id="PTHR35893">
    <property type="entry name" value="INNER MEMBRANE PROTEIN-RELATED"/>
    <property type="match status" value="1"/>
</dbReference>
<evidence type="ECO:0000256" key="3">
    <source>
        <dbReference type="ARBA" id="ARBA00022475"/>
    </source>
</evidence>
<dbReference type="Pfam" id="PF19029">
    <property type="entry name" value="DUF883_C"/>
    <property type="match status" value="1"/>
</dbReference>
<feature type="domain" description="DUF883" evidence="9">
    <location>
        <begin position="18"/>
        <end position="66"/>
    </location>
</feature>
<keyword evidence="6" id="KW-1133">Transmembrane helix</keyword>
<keyword evidence="4" id="KW-0997">Cell inner membrane</keyword>
<dbReference type="PANTHER" id="PTHR35893:SF3">
    <property type="entry name" value="INNER MEMBRANE PROTEIN"/>
    <property type="match status" value="1"/>
</dbReference>
<dbReference type="Pfam" id="PF05957">
    <property type="entry name" value="DUF883"/>
    <property type="match status" value="1"/>
</dbReference>
<accession>A0AA42CY33</accession>
<dbReference type="RefSeq" id="WP_250939431.1">
    <property type="nucleotide sequence ID" value="NZ_JAMLJK010000005.1"/>
</dbReference>
<evidence type="ECO:0000256" key="1">
    <source>
        <dbReference type="ARBA" id="ARBA00004377"/>
    </source>
</evidence>
<reference evidence="11" key="1">
    <citation type="submission" date="2022-11" db="EMBL/GenBank/DDBJ databases">
        <title>Larsenimonas rhizosphaerae sp. nov., isolated from a tidal mudflat.</title>
        <authorList>
            <person name="Lee S.D."/>
            <person name="Kim I.S."/>
        </authorList>
    </citation>
    <scope>NUCLEOTIDE SEQUENCE</scope>
    <source>
        <strain evidence="11">GH2-1</strain>
    </source>
</reference>
<gene>
    <name evidence="11" type="ORF">OQ287_10200</name>
</gene>
<dbReference type="GO" id="GO:0005886">
    <property type="term" value="C:plasma membrane"/>
    <property type="evidence" value="ECO:0007669"/>
    <property type="project" value="UniProtKB-SubCell"/>
</dbReference>
<keyword evidence="8" id="KW-0175">Coiled coil</keyword>
<sequence>MAMQPIEPQDQARNVSKEQLYDDLRQLSSTVEELMQATADDSRENVSRVREQAEQRLAAVKSRLSEKGEYVREQALEKFDCADNYVHENPWASVGLAAGAGVVLGLLLGRR</sequence>
<comment type="caution">
    <text evidence="11">The sequence shown here is derived from an EMBL/GenBank/DDBJ whole genome shotgun (WGS) entry which is preliminary data.</text>
</comment>
<dbReference type="InterPro" id="IPR043604">
    <property type="entry name" value="DUF883_N"/>
</dbReference>
<dbReference type="GO" id="GO:0043022">
    <property type="term" value="F:ribosome binding"/>
    <property type="evidence" value="ECO:0007669"/>
    <property type="project" value="InterPro"/>
</dbReference>
<feature type="domain" description="DUF883" evidence="10">
    <location>
        <begin position="82"/>
        <end position="111"/>
    </location>
</feature>
<evidence type="ECO:0000259" key="9">
    <source>
        <dbReference type="Pfam" id="PF05957"/>
    </source>
</evidence>
<name>A0AA42CY33_9GAMM</name>
<keyword evidence="7" id="KW-0472">Membrane</keyword>
<evidence type="ECO:0000256" key="8">
    <source>
        <dbReference type="SAM" id="Coils"/>
    </source>
</evidence>
<evidence type="ECO:0000256" key="2">
    <source>
        <dbReference type="ARBA" id="ARBA00010423"/>
    </source>
</evidence>
<evidence type="ECO:0000256" key="5">
    <source>
        <dbReference type="ARBA" id="ARBA00022692"/>
    </source>
</evidence>
<evidence type="ECO:0000256" key="7">
    <source>
        <dbReference type="ARBA" id="ARBA00023136"/>
    </source>
</evidence>
<dbReference type="EMBL" id="JAPIVE010000003">
    <property type="protein sequence ID" value="MCX2524615.1"/>
    <property type="molecule type" value="Genomic_DNA"/>
</dbReference>
<keyword evidence="5" id="KW-0812">Transmembrane</keyword>
<keyword evidence="3" id="KW-1003">Cell membrane</keyword>
<feature type="coiled-coil region" evidence="8">
    <location>
        <begin position="17"/>
        <end position="63"/>
    </location>
</feature>
<comment type="similarity">
    <text evidence="2">Belongs to the ElaB/YgaM/YqjD family.</text>
</comment>
<evidence type="ECO:0000259" key="10">
    <source>
        <dbReference type="Pfam" id="PF19029"/>
    </source>
</evidence>
<protein>
    <submittedName>
        <fullName evidence="11">DUF883 family protein</fullName>
    </submittedName>
</protein>
<keyword evidence="12" id="KW-1185">Reference proteome</keyword>
<evidence type="ECO:0000256" key="4">
    <source>
        <dbReference type="ARBA" id="ARBA00022519"/>
    </source>
</evidence>
<comment type="subcellular location">
    <subcellularLocation>
        <location evidence="1">Cell inner membrane</location>
        <topology evidence="1">Single-pass membrane protein</topology>
    </subcellularLocation>
</comment>
<evidence type="ECO:0000313" key="11">
    <source>
        <dbReference type="EMBL" id="MCX2524615.1"/>
    </source>
</evidence>
<dbReference type="AlphaFoldDB" id="A0AA42CY33"/>
<dbReference type="InterPro" id="IPR043605">
    <property type="entry name" value="DUF883_C"/>
</dbReference>
<proteinExistence type="inferred from homology"/>
<evidence type="ECO:0000256" key="6">
    <source>
        <dbReference type="ARBA" id="ARBA00022989"/>
    </source>
</evidence>
<evidence type="ECO:0000313" key="12">
    <source>
        <dbReference type="Proteomes" id="UP001165678"/>
    </source>
</evidence>
<dbReference type="InterPro" id="IPR010279">
    <property type="entry name" value="YqjD/ElaB"/>
</dbReference>